<sequence>MDSEVYELFTKLYNTNIYLANRLLVDFPDEVIEELEKSRKYPDLFTPSLQNDLYMLKLEKFGLLAEFINQFRDRISNKNLYNIFKIFLFDKELIRNLFLQASQADDPMPFEILVRLYNVGVLQNIYNKFLTFSHLGYHIFSKAPRILKFLLSLDDPYFSDQVLSYLAGFDMVTIEEFLPFLGDLDQLTDDIKRILFISSRSASPETIKYFVQKYGIKFNGEIMAEIAHSYHDREFIYWLIQHGSSPIDRVFYNVVFGRGFERGRANPDYLNQ</sequence>
<proteinExistence type="predicted"/>
<evidence type="ECO:0000313" key="1">
    <source>
        <dbReference type="EMBL" id="AYV85870.1"/>
    </source>
</evidence>
<gene>
    <name evidence="1" type="ORF">Solivirus1_27</name>
</gene>
<name>A0A3G5AFA6_9VIRU</name>
<organism evidence="1">
    <name type="scientific">Solivirus sp</name>
    <dbReference type="NCBI Taxonomy" id="2487772"/>
    <lineage>
        <taxon>Viruses</taxon>
        <taxon>Pithoviruses</taxon>
    </lineage>
</organism>
<reference evidence="1" key="1">
    <citation type="submission" date="2018-10" db="EMBL/GenBank/DDBJ databases">
        <title>Hidden diversity of soil giant viruses.</title>
        <authorList>
            <person name="Schulz F."/>
            <person name="Alteio L."/>
            <person name="Goudeau D."/>
            <person name="Ryan E.M."/>
            <person name="Malmstrom R.R."/>
            <person name="Blanchard J."/>
            <person name="Woyke T."/>
        </authorList>
    </citation>
    <scope>NUCLEOTIDE SEQUENCE</scope>
    <source>
        <strain evidence="1">SOV1</strain>
    </source>
</reference>
<protein>
    <submittedName>
        <fullName evidence="1">Uncharacterized protein</fullName>
    </submittedName>
</protein>
<accession>A0A3G5AFA6</accession>
<dbReference type="EMBL" id="MK072489">
    <property type="protein sequence ID" value="AYV85870.1"/>
    <property type="molecule type" value="Genomic_DNA"/>
</dbReference>